<organism evidence="1">
    <name type="scientific">marine sediment metagenome</name>
    <dbReference type="NCBI Taxonomy" id="412755"/>
    <lineage>
        <taxon>unclassified sequences</taxon>
        <taxon>metagenomes</taxon>
        <taxon>ecological metagenomes</taxon>
    </lineage>
</organism>
<evidence type="ECO:0000313" key="1">
    <source>
        <dbReference type="EMBL" id="GAF89558.1"/>
    </source>
</evidence>
<dbReference type="AlphaFoldDB" id="X0T7W0"/>
<proteinExistence type="predicted"/>
<comment type="caution">
    <text evidence="1">The sequence shown here is derived from an EMBL/GenBank/DDBJ whole genome shotgun (WGS) entry which is preliminary data.</text>
</comment>
<accession>X0T7W0</accession>
<sequence>MSHERNIKQLNMWRIVYRRDPINDVPTIETDKYKYYKDGTYECYHLFNTKAKITTYKSLKWHMLVLYYLNNNDGLPINNLPLVFKFIADKENGFVTFYISHRKLTYMINEVLTKGGEPPIN</sequence>
<name>X0T7W0_9ZZZZ</name>
<reference evidence="1" key="1">
    <citation type="journal article" date="2014" name="Front. Microbiol.">
        <title>High frequency of phylogenetically diverse reductive dehalogenase-homologous genes in deep subseafloor sedimentary metagenomes.</title>
        <authorList>
            <person name="Kawai M."/>
            <person name="Futagami T."/>
            <person name="Toyoda A."/>
            <person name="Takaki Y."/>
            <person name="Nishi S."/>
            <person name="Hori S."/>
            <person name="Arai W."/>
            <person name="Tsubouchi T."/>
            <person name="Morono Y."/>
            <person name="Uchiyama I."/>
            <person name="Ito T."/>
            <person name="Fujiyama A."/>
            <person name="Inagaki F."/>
            <person name="Takami H."/>
        </authorList>
    </citation>
    <scope>NUCLEOTIDE SEQUENCE</scope>
    <source>
        <strain evidence="1">Expedition CK06-06</strain>
    </source>
</reference>
<feature type="non-terminal residue" evidence="1">
    <location>
        <position position="121"/>
    </location>
</feature>
<dbReference type="EMBL" id="BARS01011405">
    <property type="protein sequence ID" value="GAF89558.1"/>
    <property type="molecule type" value="Genomic_DNA"/>
</dbReference>
<protein>
    <submittedName>
        <fullName evidence="1">Uncharacterized protein</fullName>
    </submittedName>
</protein>
<gene>
    <name evidence="1" type="ORF">S01H1_20755</name>
</gene>